<evidence type="ECO:0000259" key="2">
    <source>
        <dbReference type="Pfam" id="PF02108"/>
    </source>
</evidence>
<protein>
    <submittedName>
        <fullName evidence="3">Flagellar assembly protein FliH</fullName>
    </submittedName>
</protein>
<dbReference type="Proteomes" id="UP000236752">
    <property type="component" value="Unassembled WGS sequence"/>
</dbReference>
<keyword evidence="4" id="KW-1185">Reference proteome</keyword>
<name>A0A1H5S299_9RHOB</name>
<evidence type="ECO:0000313" key="3">
    <source>
        <dbReference type="EMBL" id="SEF44474.1"/>
    </source>
</evidence>
<keyword evidence="3" id="KW-0969">Cilium</keyword>
<feature type="compositionally biased region" description="Basic and acidic residues" evidence="1">
    <location>
        <begin position="9"/>
        <end position="25"/>
    </location>
</feature>
<dbReference type="InterPro" id="IPR018035">
    <property type="entry name" value="Flagellar_FliH/T3SS_HrpE"/>
</dbReference>
<keyword evidence="3" id="KW-0282">Flagellum</keyword>
<dbReference type="AlphaFoldDB" id="A0A1H5S299"/>
<dbReference type="OrthoDB" id="7741742at2"/>
<keyword evidence="3" id="KW-0966">Cell projection</keyword>
<feature type="compositionally biased region" description="Pro residues" evidence="1">
    <location>
        <begin position="85"/>
        <end position="101"/>
    </location>
</feature>
<organism evidence="3 4">
    <name type="scientific">Thalassococcus halodurans</name>
    <dbReference type="NCBI Taxonomy" id="373675"/>
    <lineage>
        <taxon>Bacteria</taxon>
        <taxon>Pseudomonadati</taxon>
        <taxon>Pseudomonadota</taxon>
        <taxon>Alphaproteobacteria</taxon>
        <taxon>Rhodobacterales</taxon>
        <taxon>Roseobacteraceae</taxon>
        <taxon>Thalassococcus</taxon>
    </lineage>
</organism>
<evidence type="ECO:0000313" key="4">
    <source>
        <dbReference type="Proteomes" id="UP000236752"/>
    </source>
</evidence>
<gene>
    <name evidence="3" type="ORF">SAMN04488045_0071</name>
</gene>
<reference evidence="3 4" key="1">
    <citation type="submission" date="2016-10" db="EMBL/GenBank/DDBJ databases">
        <authorList>
            <person name="de Groot N.N."/>
        </authorList>
    </citation>
    <scope>NUCLEOTIDE SEQUENCE [LARGE SCALE GENOMIC DNA]</scope>
    <source>
        <strain evidence="3 4">DSM 26915</strain>
    </source>
</reference>
<proteinExistence type="predicted"/>
<evidence type="ECO:0000256" key="1">
    <source>
        <dbReference type="SAM" id="MobiDB-lite"/>
    </source>
</evidence>
<sequence length="273" mass="29429">MTETAPKTLGHEDILSLIREAEGRFKPRAPLSTQPEGEDTGSFRQRSPYARVEDSAFGAAPEPTEKSILSAIHDGLVAQSAEPADQPPAEPSDFTPAPPAPEIDLEELRASAFEEGRRQAMAEMQDEVAQALEKGREEGRSEAAAVVAEARDIFLAATNALNDVAESDMFAGFATQLTDAIHSLASQRAGQEIDKSPKLFSRRIEKLAEKVARASEDLTVAFHPDDLSAIGPYLEAGSHLSEARLKVDMNLQRGDVKIDGGSIGLRDILGDRK</sequence>
<dbReference type="Pfam" id="PF02108">
    <property type="entry name" value="FliH"/>
    <property type="match status" value="1"/>
</dbReference>
<feature type="region of interest" description="Disordered" evidence="1">
    <location>
        <begin position="1"/>
        <end position="102"/>
    </location>
</feature>
<dbReference type="EMBL" id="FNUZ01000001">
    <property type="protein sequence ID" value="SEF44474.1"/>
    <property type="molecule type" value="Genomic_DNA"/>
</dbReference>
<feature type="domain" description="Flagellar assembly protein FliH/Type III secretion system HrpE" evidence="2">
    <location>
        <begin position="173"/>
        <end position="261"/>
    </location>
</feature>
<accession>A0A1H5S299</accession>
<dbReference type="RefSeq" id="WP_103908498.1">
    <property type="nucleotide sequence ID" value="NZ_FNUZ01000001.1"/>
</dbReference>